<dbReference type="AlphaFoldDB" id="A0A0L0CDR2"/>
<dbReference type="OrthoDB" id="2333384at2759"/>
<dbReference type="OMA" id="YIVFIHY"/>
<dbReference type="InterPro" id="IPR050357">
    <property type="entry name" value="Arrestin_domain-protein"/>
</dbReference>
<comment type="caution">
    <text evidence="5">The sequence shown here is derived from an EMBL/GenBank/DDBJ whole genome shotgun (WGS) entry which is preliminary data.</text>
</comment>
<proteinExistence type="inferred from homology"/>
<keyword evidence="2" id="KW-0716">Sensory transduction</keyword>
<dbReference type="Proteomes" id="UP000037069">
    <property type="component" value="Unassembled WGS sequence"/>
</dbReference>
<dbReference type="InterPro" id="IPR014756">
    <property type="entry name" value="Ig_E-set"/>
</dbReference>
<evidence type="ECO:0000313" key="5">
    <source>
        <dbReference type="EMBL" id="KNC30553.1"/>
    </source>
</evidence>
<reference evidence="5 6" key="1">
    <citation type="journal article" date="2015" name="Nat. Commun.">
        <title>Lucilia cuprina genome unlocks parasitic fly biology to underpin future interventions.</title>
        <authorList>
            <person name="Anstead C.A."/>
            <person name="Korhonen P.K."/>
            <person name="Young N.D."/>
            <person name="Hall R.S."/>
            <person name="Jex A.R."/>
            <person name="Murali S.C."/>
            <person name="Hughes D.S."/>
            <person name="Lee S.F."/>
            <person name="Perry T."/>
            <person name="Stroehlein A.J."/>
            <person name="Ansell B.R."/>
            <person name="Breugelmans B."/>
            <person name="Hofmann A."/>
            <person name="Qu J."/>
            <person name="Dugan S."/>
            <person name="Lee S.L."/>
            <person name="Chao H."/>
            <person name="Dinh H."/>
            <person name="Han Y."/>
            <person name="Doddapaneni H.V."/>
            <person name="Worley K.C."/>
            <person name="Muzny D.M."/>
            <person name="Ioannidis P."/>
            <person name="Waterhouse R.M."/>
            <person name="Zdobnov E.M."/>
            <person name="James P.J."/>
            <person name="Bagnall N.H."/>
            <person name="Kotze A.C."/>
            <person name="Gibbs R.A."/>
            <person name="Richards S."/>
            <person name="Batterham P."/>
            <person name="Gasser R.B."/>
        </authorList>
    </citation>
    <scope>NUCLEOTIDE SEQUENCE [LARGE SCALE GENOMIC DNA]</scope>
    <source>
        <strain evidence="5 6">LS</strain>
        <tissue evidence="5">Full body</tissue>
    </source>
</reference>
<protein>
    <recommendedName>
        <fullName evidence="4">Arrestin C-terminal-like domain-containing protein</fullName>
    </recommendedName>
</protein>
<dbReference type="EMBL" id="JRES01000503">
    <property type="protein sequence ID" value="KNC30553.1"/>
    <property type="molecule type" value="Genomic_DNA"/>
</dbReference>
<sequence length="533" mass="60328">MPTTCTFELDRLNPIYSSGEYVNGRIILKTDKIKRVNSVYVTLEGEAKVQWSISGKETASYCGRQQYLYSRANVFDNSDFAAGKHVYVLTLRIPPDCPSSVKGPYGYIAYNISVVIDKQRSFDEVFRKPICVIQTLDLNFHPEYALPVKEENVKYLCQWPCTSGPLCFTLMLPYSGFTPGQHIKYFLELDNQSPHYDIMGVEASLKQHYVFLARKPVKRNFFTKSLAKSSIVERTLRLTKRLYEGNVYIPTDTPRSTLNLNYIVFIHYTLQVKLKTGAFHHDTDISVPVVIGTVPLRQYEEEQSIMQRNFNRDCNLCSGSTLGGSLVTSQPTLRLRQELENLLGSQDMEEAELNRAVEKIMEDEPPSYDSCLPPSFSFATTFGSFKQQALEVAELRTEENRRINIQLPQFPGYNTFNSHTQAPSQSNDSLLQSDNIYNSYGSIYTDHTGRSLDTLDVLSCIGAVVEDMEANECERMSCKRSSNNEVVARVIAAVSENGGQADIESIAETEDYNDNDLESLGFSDESEQLEIEN</sequence>
<organism evidence="5 6">
    <name type="scientific">Lucilia cuprina</name>
    <name type="common">Green bottle fly</name>
    <name type="synonym">Australian sheep blowfly</name>
    <dbReference type="NCBI Taxonomy" id="7375"/>
    <lineage>
        <taxon>Eukaryota</taxon>
        <taxon>Metazoa</taxon>
        <taxon>Ecdysozoa</taxon>
        <taxon>Arthropoda</taxon>
        <taxon>Hexapoda</taxon>
        <taxon>Insecta</taxon>
        <taxon>Pterygota</taxon>
        <taxon>Neoptera</taxon>
        <taxon>Endopterygota</taxon>
        <taxon>Diptera</taxon>
        <taxon>Brachycera</taxon>
        <taxon>Muscomorpha</taxon>
        <taxon>Oestroidea</taxon>
        <taxon>Calliphoridae</taxon>
        <taxon>Luciliinae</taxon>
        <taxon>Lucilia</taxon>
    </lineage>
</organism>
<feature type="domain" description="Arrestin C-terminal-like" evidence="4">
    <location>
        <begin position="162"/>
        <end position="296"/>
    </location>
</feature>
<evidence type="ECO:0000256" key="3">
    <source>
        <dbReference type="SAM" id="MobiDB-lite"/>
    </source>
</evidence>
<dbReference type="PANTHER" id="PTHR11188">
    <property type="entry name" value="ARRESTIN DOMAIN CONTAINING PROTEIN"/>
    <property type="match status" value="1"/>
</dbReference>
<dbReference type="PANTHER" id="PTHR11188:SF167">
    <property type="entry name" value="ARRESTIN C-TERMINAL-LIKE DOMAIN-CONTAINING PROTEIN-RELATED"/>
    <property type="match status" value="1"/>
</dbReference>
<dbReference type="InterPro" id="IPR011022">
    <property type="entry name" value="Arrestin_C-like"/>
</dbReference>
<dbReference type="SUPFAM" id="SSF81296">
    <property type="entry name" value="E set domains"/>
    <property type="match status" value="2"/>
</dbReference>
<feature type="compositionally biased region" description="Acidic residues" evidence="3">
    <location>
        <begin position="505"/>
        <end position="517"/>
    </location>
</feature>
<evidence type="ECO:0000313" key="6">
    <source>
        <dbReference type="Proteomes" id="UP000037069"/>
    </source>
</evidence>
<dbReference type="SMART" id="SM01017">
    <property type="entry name" value="Arrestin_C"/>
    <property type="match status" value="1"/>
</dbReference>
<dbReference type="InterPro" id="IPR011021">
    <property type="entry name" value="Arrestin-like_N"/>
</dbReference>
<comment type="similarity">
    <text evidence="1">Belongs to the arrestin family.</text>
</comment>
<dbReference type="Pfam" id="PF02752">
    <property type="entry name" value="Arrestin_C"/>
    <property type="match status" value="1"/>
</dbReference>
<dbReference type="GO" id="GO:0005737">
    <property type="term" value="C:cytoplasm"/>
    <property type="evidence" value="ECO:0007669"/>
    <property type="project" value="TreeGrafter"/>
</dbReference>
<dbReference type="STRING" id="7375.A0A0L0CDR2"/>
<gene>
    <name evidence="5" type="ORF">FF38_05574</name>
</gene>
<dbReference type="Pfam" id="PF00339">
    <property type="entry name" value="Arrestin_N"/>
    <property type="match status" value="1"/>
</dbReference>
<dbReference type="Gene3D" id="2.60.40.640">
    <property type="match status" value="2"/>
</dbReference>
<dbReference type="GO" id="GO:0015031">
    <property type="term" value="P:protein transport"/>
    <property type="evidence" value="ECO:0007669"/>
    <property type="project" value="TreeGrafter"/>
</dbReference>
<evidence type="ECO:0000259" key="4">
    <source>
        <dbReference type="SMART" id="SM01017"/>
    </source>
</evidence>
<name>A0A0L0CDR2_LUCCU</name>
<dbReference type="InterPro" id="IPR014752">
    <property type="entry name" value="Arrestin-like_C"/>
</dbReference>
<keyword evidence="6" id="KW-1185">Reference proteome</keyword>
<evidence type="ECO:0000256" key="2">
    <source>
        <dbReference type="ARBA" id="ARBA00022606"/>
    </source>
</evidence>
<accession>A0A0L0CDR2</accession>
<feature type="compositionally biased region" description="Acidic residues" evidence="3">
    <location>
        <begin position="524"/>
        <end position="533"/>
    </location>
</feature>
<evidence type="ECO:0000256" key="1">
    <source>
        <dbReference type="ARBA" id="ARBA00005298"/>
    </source>
</evidence>
<feature type="region of interest" description="Disordered" evidence="3">
    <location>
        <begin position="502"/>
        <end position="533"/>
    </location>
</feature>